<keyword evidence="2 5" id="KW-0812">Transmembrane</keyword>
<evidence type="ECO:0000256" key="3">
    <source>
        <dbReference type="ARBA" id="ARBA00022989"/>
    </source>
</evidence>
<organism evidence="6 7">
    <name type="scientific">Williamsia marianensis</name>
    <dbReference type="NCBI Taxonomy" id="85044"/>
    <lineage>
        <taxon>Bacteria</taxon>
        <taxon>Bacillati</taxon>
        <taxon>Actinomycetota</taxon>
        <taxon>Actinomycetes</taxon>
        <taxon>Mycobacteriales</taxon>
        <taxon>Nocardiaceae</taxon>
        <taxon>Williamsia</taxon>
    </lineage>
</organism>
<dbReference type="AlphaFoldDB" id="A0A2G3PL76"/>
<evidence type="ECO:0000256" key="2">
    <source>
        <dbReference type="ARBA" id="ARBA00022692"/>
    </source>
</evidence>
<keyword evidence="4 5" id="KW-0472">Membrane</keyword>
<dbReference type="InterPro" id="IPR032808">
    <property type="entry name" value="DoxX"/>
</dbReference>
<gene>
    <name evidence="6" type="ORF">CSW57_09545</name>
</gene>
<dbReference type="RefSeq" id="WP_099382589.1">
    <property type="nucleotide sequence ID" value="NZ_PEBD01000008.1"/>
</dbReference>
<evidence type="ECO:0000256" key="1">
    <source>
        <dbReference type="ARBA" id="ARBA00004141"/>
    </source>
</evidence>
<comment type="caution">
    <text evidence="6">The sequence shown here is derived from an EMBL/GenBank/DDBJ whole genome shotgun (WGS) entry which is preliminary data.</text>
</comment>
<sequence>MTAIADNPATSTQTPSPISRRSQIAGRVVTGLVSILLLVDAISHLALPEEVTKASYELGFTDGDIIAMGVVMLGCLALYLYPRTAILGAVLLTGYFGGATTSHMIDEKSLSAGIFLPVAVGVAVWAGLWLRSATVRSIMPLVR</sequence>
<feature type="transmembrane region" description="Helical" evidence="5">
    <location>
        <begin position="111"/>
        <end position="130"/>
    </location>
</feature>
<keyword evidence="3 5" id="KW-1133">Transmembrane helix</keyword>
<evidence type="ECO:0000313" key="7">
    <source>
        <dbReference type="Proteomes" id="UP000225108"/>
    </source>
</evidence>
<dbReference type="Pfam" id="PF13564">
    <property type="entry name" value="DoxX_2"/>
    <property type="match status" value="1"/>
</dbReference>
<evidence type="ECO:0008006" key="8">
    <source>
        <dbReference type="Google" id="ProtNLM"/>
    </source>
</evidence>
<dbReference type="Proteomes" id="UP000225108">
    <property type="component" value="Unassembled WGS sequence"/>
</dbReference>
<dbReference type="GO" id="GO:0016020">
    <property type="term" value="C:membrane"/>
    <property type="evidence" value="ECO:0007669"/>
    <property type="project" value="UniProtKB-SubCell"/>
</dbReference>
<evidence type="ECO:0000256" key="4">
    <source>
        <dbReference type="ARBA" id="ARBA00023136"/>
    </source>
</evidence>
<evidence type="ECO:0000256" key="5">
    <source>
        <dbReference type="SAM" id="Phobius"/>
    </source>
</evidence>
<feature type="transmembrane region" description="Helical" evidence="5">
    <location>
        <begin position="24"/>
        <end position="45"/>
    </location>
</feature>
<name>A0A2G3PL76_WILMA</name>
<reference evidence="6 7" key="1">
    <citation type="submission" date="2017-10" db="EMBL/GenBank/DDBJ databases">
        <title>The draft genome sequence of Williamsia sp. BULT 1.1 isolated from the semi-arid grassland soils from South Africa.</title>
        <authorList>
            <person name="Kabwe M.H."/>
            <person name="Govender N."/>
            <person name="Mutseka Lunga P."/>
            <person name="Vikram S."/>
            <person name="Makhalanyane T.P."/>
        </authorList>
    </citation>
    <scope>NUCLEOTIDE SEQUENCE [LARGE SCALE GENOMIC DNA]</scope>
    <source>
        <strain evidence="6 7">BULT 1.1</strain>
    </source>
</reference>
<feature type="transmembrane region" description="Helical" evidence="5">
    <location>
        <begin position="86"/>
        <end position="105"/>
    </location>
</feature>
<evidence type="ECO:0000313" key="6">
    <source>
        <dbReference type="EMBL" id="PHV66551.1"/>
    </source>
</evidence>
<comment type="subcellular location">
    <subcellularLocation>
        <location evidence="1">Membrane</location>
        <topology evidence="1">Multi-pass membrane protein</topology>
    </subcellularLocation>
</comment>
<proteinExistence type="predicted"/>
<accession>A0A2G3PL76</accession>
<protein>
    <recommendedName>
        <fullName evidence="8">DoxX-like protein</fullName>
    </recommendedName>
</protein>
<feature type="transmembrane region" description="Helical" evidence="5">
    <location>
        <begin position="65"/>
        <end position="81"/>
    </location>
</feature>
<dbReference type="EMBL" id="PEBD01000008">
    <property type="protein sequence ID" value="PHV66551.1"/>
    <property type="molecule type" value="Genomic_DNA"/>
</dbReference>